<feature type="transmembrane region" description="Helical" evidence="1">
    <location>
        <begin position="45"/>
        <end position="64"/>
    </location>
</feature>
<protein>
    <recommendedName>
        <fullName evidence="4">High-affinity nitrate transporter</fullName>
    </recommendedName>
</protein>
<gene>
    <name evidence="2" type="primary">ga31627</name>
    <name evidence="2" type="ORF">PR202_ga31627</name>
</gene>
<dbReference type="PANTHER" id="PTHR34806:SF4">
    <property type="entry name" value="HIGH-AFFINITY NITRATE TRANSPORTER-ACTIVATING PROTEIN 2.2-RELATED"/>
    <property type="match status" value="1"/>
</dbReference>
<dbReference type="GO" id="GO:0010167">
    <property type="term" value="P:response to nitrate"/>
    <property type="evidence" value="ECO:0007669"/>
    <property type="project" value="InterPro"/>
</dbReference>
<dbReference type="PANTHER" id="PTHR34806">
    <property type="entry name" value="HIGH-AFFINITY NITRATE TRANSPORTER 3.2"/>
    <property type="match status" value="1"/>
</dbReference>
<keyword evidence="1" id="KW-0812">Transmembrane</keyword>
<keyword evidence="3" id="KW-1185">Reference proteome</keyword>
<keyword evidence="1" id="KW-0472">Membrane</keyword>
<proteinExistence type="predicted"/>
<evidence type="ECO:0000313" key="2">
    <source>
        <dbReference type="EMBL" id="GJN13274.1"/>
    </source>
</evidence>
<evidence type="ECO:0008006" key="4">
    <source>
        <dbReference type="Google" id="ProtNLM"/>
    </source>
</evidence>
<name>A0AAV5DQF9_ELECO</name>
<dbReference type="Pfam" id="PF16974">
    <property type="entry name" value="NAR2"/>
    <property type="match status" value="1"/>
</dbReference>
<dbReference type="AlphaFoldDB" id="A0AAV5DQF9"/>
<feature type="transmembrane region" description="Helical" evidence="1">
    <location>
        <begin position="211"/>
        <end position="234"/>
    </location>
</feature>
<dbReference type="InterPro" id="IPR016605">
    <property type="entry name" value="Transptr_NO3_Nar2"/>
</dbReference>
<accession>A0AAV5DQF9</accession>
<dbReference type="GO" id="GO:0005886">
    <property type="term" value="C:plasma membrane"/>
    <property type="evidence" value="ECO:0007669"/>
    <property type="project" value="TreeGrafter"/>
</dbReference>
<organism evidence="2 3">
    <name type="scientific">Eleusine coracana subsp. coracana</name>
    <dbReference type="NCBI Taxonomy" id="191504"/>
    <lineage>
        <taxon>Eukaryota</taxon>
        <taxon>Viridiplantae</taxon>
        <taxon>Streptophyta</taxon>
        <taxon>Embryophyta</taxon>
        <taxon>Tracheophyta</taxon>
        <taxon>Spermatophyta</taxon>
        <taxon>Magnoliopsida</taxon>
        <taxon>Liliopsida</taxon>
        <taxon>Poales</taxon>
        <taxon>Poaceae</taxon>
        <taxon>PACMAD clade</taxon>
        <taxon>Chloridoideae</taxon>
        <taxon>Cynodonteae</taxon>
        <taxon>Eleusininae</taxon>
        <taxon>Eleusine</taxon>
    </lineage>
</organism>
<dbReference type="EMBL" id="BQKI01000059">
    <property type="protein sequence ID" value="GJN13274.1"/>
    <property type="molecule type" value="Genomic_DNA"/>
</dbReference>
<evidence type="ECO:0000256" key="1">
    <source>
        <dbReference type="SAM" id="Phobius"/>
    </source>
</evidence>
<comment type="caution">
    <text evidence="2">The sequence shown here is derived from an EMBL/GenBank/DDBJ whole genome shotgun (WGS) entry which is preliminary data.</text>
</comment>
<reference evidence="2" key="2">
    <citation type="submission" date="2021-12" db="EMBL/GenBank/DDBJ databases">
        <title>Resequencing data analysis of finger millet.</title>
        <authorList>
            <person name="Hatakeyama M."/>
            <person name="Aluri S."/>
            <person name="Balachadran M.T."/>
            <person name="Sivarajan S.R."/>
            <person name="Poveda L."/>
            <person name="Shimizu-Inatsugi R."/>
            <person name="Schlapbach R."/>
            <person name="Sreeman S.M."/>
            <person name="Shimizu K.K."/>
        </authorList>
    </citation>
    <scope>NUCLEOTIDE SEQUENCE</scope>
</reference>
<evidence type="ECO:0000313" key="3">
    <source>
        <dbReference type="Proteomes" id="UP001054889"/>
    </source>
</evidence>
<sequence length="373" mass="39749">MLTPGWGMPRAPDPSSSISKRELISAAFSSELATRLASSSEMARLFLAALLLVLGAYCVSPAAAGPRLSELARTLVVHASPKAGQVVHAGEDTITVTWRLNATSPAGSDDAGYAAVKLLLCYAPASQADRGWRKADDGDLSKDKACQRVIAQQPYAAGAGHAAFEYRVARDVPAASYHVRAYVLDASGAPVAYGETAPDYFHVAGDSGVTASIRVAAGVFSAVSVAALSVVLVVENRRKNKFSFKTTKESRPFGLSRKKTGMLEGCKSPSKDTVVCSKDETAPRVDLNASYGLQGLPKVSDPFERCRCTFGKQDCAQDQKQTSFLIAFVPSTNPSSSTIDHTKDFMRNSESNDKFGMDTFGLKQEVNKCASEK</sequence>
<dbReference type="GO" id="GO:0015112">
    <property type="term" value="F:nitrate transmembrane transporter activity"/>
    <property type="evidence" value="ECO:0007669"/>
    <property type="project" value="TreeGrafter"/>
</dbReference>
<dbReference type="Proteomes" id="UP001054889">
    <property type="component" value="Unassembled WGS sequence"/>
</dbReference>
<keyword evidence="1" id="KW-1133">Transmembrane helix</keyword>
<reference evidence="2" key="1">
    <citation type="journal article" date="2018" name="DNA Res.">
        <title>Multiple hybrid de novo genome assembly of finger millet, an orphan allotetraploid crop.</title>
        <authorList>
            <person name="Hatakeyama M."/>
            <person name="Aluri S."/>
            <person name="Balachadran M.T."/>
            <person name="Sivarajan S.R."/>
            <person name="Patrignani A."/>
            <person name="Gruter S."/>
            <person name="Poveda L."/>
            <person name="Shimizu-Inatsugi R."/>
            <person name="Baeten J."/>
            <person name="Francoijs K.J."/>
            <person name="Nataraja K.N."/>
            <person name="Reddy Y.A.N."/>
            <person name="Phadnis S."/>
            <person name="Ravikumar R.L."/>
            <person name="Schlapbach R."/>
            <person name="Sreeman S.M."/>
            <person name="Shimizu K.K."/>
        </authorList>
    </citation>
    <scope>NUCLEOTIDE SEQUENCE</scope>
</reference>